<organism evidence="1 2">
    <name type="scientific">Methylobacterium durans</name>
    <dbReference type="NCBI Taxonomy" id="2202825"/>
    <lineage>
        <taxon>Bacteria</taxon>
        <taxon>Pseudomonadati</taxon>
        <taxon>Pseudomonadota</taxon>
        <taxon>Alphaproteobacteria</taxon>
        <taxon>Hyphomicrobiales</taxon>
        <taxon>Methylobacteriaceae</taxon>
        <taxon>Methylobacterium</taxon>
    </lineage>
</organism>
<accession>A0A2U8WHF9</accession>
<gene>
    <name evidence="1" type="ORF">DK389_28275</name>
</gene>
<evidence type="ECO:0000313" key="2">
    <source>
        <dbReference type="Proteomes" id="UP000245926"/>
    </source>
</evidence>
<reference evidence="2" key="1">
    <citation type="submission" date="2018-05" db="EMBL/GenBank/DDBJ databases">
        <title>Complete Genome Sequence of Methylobacterium sp. 17SD2-17.</title>
        <authorList>
            <person name="Srinivasan S."/>
        </authorList>
    </citation>
    <scope>NUCLEOTIDE SEQUENCE [LARGE SCALE GENOMIC DNA]</scope>
    <source>
        <strain evidence="2">17SD2-17</strain>
    </source>
</reference>
<name>A0A2U8WHF9_9HYPH</name>
<keyword evidence="2" id="KW-1185">Reference proteome</keyword>
<dbReference type="AlphaFoldDB" id="A0A2U8WHF9"/>
<dbReference type="Proteomes" id="UP000245926">
    <property type="component" value="Chromosome"/>
</dbReference>
<protein>
    <submittedName>
        <fullName evidence="1">Uncharacterized protein</fullName>
    </submittedName>
</protein>
<sequence>MLLLALAGVPGAATAQGPAPKKAPAAPATPAAAPAPFVGCPSLANLRLLLRTNRGDPAAVAALLADERADHVGCALIGRERVQALADHVELGGASYDCLSLQGTGICHWTLAGTVAPAPDRTRAADRPRR</sequence>
<dbReference type="OrthoDB" id="8005593at2"/>
<evidence type="ECO:0000313" key="1">
    <source>
        <dbReference type="EMBL" id="AWN44840.1"/>
    </source>
</evidence>
<dbReference type="KEGG" id="mets:DK389_28275"/>
<proteinExistence type="predicted"/>
<dbReference type="EMBL" id="CP029550">
    <property type="protein sequence ID" value="AWN44840.1"/>
    <property type="molecule type" value="Genomic_DNA"/>
</dbReference>